<gene>
    <name evidence="3" type="ORF">TAPDE_002382</name>
</gene>
<evidence type="ECO:0000313" key="4">
    <source>
        <dbReference type="Proteomes" id="UP000013776"/>
    </source>
</evidence>
<protein>
    <submittedName>
        <fullName evidence="3">Ydr124wp-like protein</fullName>
    </submittedName>
</protein>
<reference evidence="3 4" key="1">
    <citation type="journal article" date="2013" name="MBio">
        <title>Genome sequencing of the plant pathogen Taphrina deformans, the causal agent of peach leaf curl.</title>
        <authorList>
            <person name="Cisse O.H."/>
            <person name="Almeida J.M.G.C.F."/>
            <person name="Fonseca A."/>
            <person name="Kumar A.A."/>
            <person name="Salojaervi J."/>
            <person name="Overmyer K."/>
            <person name="Hauser P.M."/>
            <person name="Pagni M."/>
        </authorList>
    </citation>
    <scope>NUCLEOTIDE SEQUENCE [LARGE SCALE GENOMIC DNA]</scope>
    <source>
        <strain evidence="4">PYCC 5710 / ATCC 11124 / CBS 356.35 / IMI 108563 / JCM 9778 / NBRC 8474</strain>
    </source>
</reference>
<proteinExistence type="predicted"/>
<dbReference type="PANTHER" id="PTHR36102:SF1">
    <property type="entry name" value="YDR124W-LIKE HELICAL BUNDLE DOMAIN-CONTAINING PROTEIN"/>
    <property type="match status" value="1"/>
</dbReference>
<name>R4XG77_TAPDE</name>
<dbReference type="STRING" id="1097556.R4XG77"/>
<dbReference type="OrthoDB" id="5338458at2759"/>
<dbReference type="InterPro" id="IPR047092">
    <property type="entry name" value="AFUB_07903/YDR124W-like_hel"/>
</dbReference>
<feature type="compositionally biased region" description="Polar residues" evidence="1">
    <location>
        <begin position="593"/>
        <end position="611"/>
    </location>
</feature>
<feature type="region of interest" description="Disordered" evidence="1">
    <location>
        <begin position="580"/>
        <end position="632"/>
    </location>
</feature>
<evidence type="ECO:0000256" key="1">
    <source>
        <dbReference type="SAM" id="MobiDB-lite"/>
    </source>
</evidence>
<comment type="caution">
    <text evidence="3">The sequence shown here is derived from an EMBL/GenBank/DDBJ whole genome shotgun (WGS) entry which is preliminary data.</text>
</comment>
<feature type="compositionally biased region" description="Low complexity" evidence="1">
    <location>
        <begin position="423"/>
        <end position="433"/>
    </location>
</feature>
<dbReference type="EMBL" id="CAHR02000083">
    <property type="protein sequence ID" value="CCG82389.1"/>
    <property type="molecule type" value="Genomic_DNA"/>
</dbReference>
<dbReference type="PANTHER" id="PTHR36102">
    <property type="entry name" value="CHROMOSOME 10, WHOLE GENOME SHOTGUN SEQUENCE"/>
    <property type="match status" value="1"/>
</dbReference>
<dbReference type="AlphaFoldDB" id="R4XG77"/>
<dbReference type="Proteomes" id="UP000013776">
    <property type="component" value="Unassembled WGS sequence"/>
</dbReference>
<dbReference type="InterPro" id="IPR021264">
    <property type="entry name" value="AFUB_079030/YDR124W-like"/>
</dbReference>
<accession>R4XG77</accession>
<feature type="domain" description="Subtelomeric hrmA-associated cluster protein AFUB-079030/YDR124W-like helical bundle" evidence="2">
    <location>
        <begin position="217"/>
        <end position="333"/>
    </location>
</feature>
<evidence type="ECO:0000259" key="2">
    <source>
        <dbReference type="Pfam" id="PF11001"/>
    </source>
</evidence>
<feature type="compositionally biased region" description="Basic and acidic residues" evidence="1">
    <location>
        <begin position="619"/>
        <end position="632"/>
    </location>
</feature>
<sequence length="632" mass="71673">MPRIPVSHTRTARYINGSHFAILWVNSRGETEQYASELFQPKLGAWFNQDVIVQARQMVSNAGEAQATQESGLSHFAEREMEDDDAHLEAEDEDGLEQEDQLMGPTIITWDRAASDMSMDKRSSDLTSGAPLQIVDYTTLVKQRALAPELRRTFSMPSALHDQNHPNSGSLSFRALPGNKSRPMMLDIKAINEDHHKFHLPQGPPDSSNPEYRPLTIGDHEEVTGFLETRFRQLQQLVCKIVAKAWIKVIEPKKQTRYPYNKGEDSKPAWWPEDVRHKEPDHLKKIERITLLMTMLRCGKVPTNRLELATAEVAAFIPPDKINLLREIYRVGREEERFRCHEIPAETKIFVAATASINSLGMDDLNSPSTAGIRPNDDMTPQSAGLDAHMTLQRSLSHSTVHFDEHDPFTQTSDLQQNFAMLPPQQQQQQQQQHHQDEQQPQHNFYYPSSDQSYARQSNAAVMSTANHALSSQSFQRAQQQQMFVAQQVQSRRQSTPAPIRTPQGYTATPWPQNLEPGWHQPNIHGIFEQPDLDPPQMSQSQHQMTQPTQTFTYTPAGPHETPAKQTQLSHQNQQALRSSPYLPTPLRPEGTFSATRGQGVSFSDYLNSPRTVGPGPMHEVEHLQNTHDGYH</sequence>
<keyword evidence="4" id="KW-1185">Reference proteome</keyword>
<feature type="region of interest" description="Disordered" evidence="1">
    <location>
        <begin position="423"/>
        <end position="457"/>
    </location>
</feature>
<dbReference type="eggNOG" id="ENOG502S0ES">
    <property type="taxonomic scope" value="Eukaryota"/>
</dbReference>
<evidence type="ECO:0000313" key="3">
    <source>
        <dbReference type="EMBL" id="CCG82389.1"/>
    </source>
</evidence>
<dbReference type="VEuPathDB" id="FungiDB:TAPDE_002382"/>
<organism evidence="3 4">
    <name type="scientific">Taphrina deformans (strain PYCC 5710 / ATCC 11124 / CBS 356.35 / IMI 108563 / JCM 9778 / NBRC 8474)</name>
    <name type="common">Peach leaf curl fungus</name>
    <name type="synonym">Lalaria deformans</name>
    <dbReference type="NCBI Taxonomy" id="1097556"/>
    <lineage>
        <taxon>Eukaryota</taxon>
        <taxon>Fungi</taxon>
        <taxon>Dikarya</taxon>
        <taxon>Ascomycota</taxon>
        <taxon>Taphrinomycotina</taxon>
        <taxon>Taphrinomycetes</taxon>
        <taxon>Taphrinales</taxon>
        <taxon>Taphrinaceae</taxon>
        <taxon>Taphrina</taxon>
    </lineage>
</organism>
<dbReference type="Pfam" id="PF11001">
    <property type="entry name" value="AFUB_07903_YDR124W_hel"/>
    <property type="match status" value="1"/>
</dbReference>
<feature type="compositionally biased region" description="Polar residues" evidence="1">
    <location>
        <begin position="447"/>
        <end position="457"/>
    </location>
</feature>